<dbReference type="EMBL" id="JAZAVJ010000238">
    <property type="protein sequence ID" value="KAK7403617.1"/>
    <property type="molecule type" value="Genomic_DNA"/>
</dbReference>
<keyword evidence="3" id="KW-1185">Reference proteome</keyword>
<proteinExistence type="predicted"/>
<reference evidence="2 3" key="1">
    <citation type="journal article" date="2025" name="Microbiol. Resour. Announc.">
        <title>Draft genome sequences for Neonectria magnoliae and Neonectria punicea, canker pathogens of Liriodendron tulipifera and Acer saccharum in West Virginia.</title>
        <authorList>
            <person name="Petronek H.M."/>
            <person name="Kasson M.T."/>
            <person name="Metheny A.M."/>
            <person name="Stauder C.M."/>
            <person name="Lovett B."/>
            <person name="Lynch S.C."/>
            <person name="Garnas J.R."/>
            <person name="Kasson L.R."/>
            <person name="Stajich J.E."/>
        </authorList>
    </citation>
    <scope>NUCLEOTIDE SEQUENCE [LARGE SCALE GENOMIC DNA]</scope>
    <source>
        <strain evidence="2 3">NRRL 64653</strain>
    </source>
</reference>
<dbReference type="PANTHER" id="PTHR38165:SF1">
    <property type="entry name" value="GLUCANASE B"/>
    <property type="match status" value="1"/>
</dbReference>
<evidence type="ECO:0000313" key="2">
    <source>
        <dbReference type="EMBL" id="KAK7403617.1"/>
    </source>
</evidence>
<evidence type="ECO:0000313" key="3">
    <source>
        <dbReference type="Proteomes" id="UP001498476"/>
    </source>
</evidence>
<feature type="domain" description="GH64" evidence="1">
    <location>
        <begin position="1"/>
        <end position="359"/>
    </location>
</feature>
<sequence>MTQGFLDIILVNRTGARMLYAHITGRRLRRNAGDGEDDVGPMMMRSDGVTPHMLATGGPDRRPPGVDHEIRVGGPGQEPATHVLREFGAELSAGFGGAFTDELGDANYNSEWTFAELTFNKNEVYANISFVDFLNIPVALHLARHTRPPEEVIGMPKGAITTIAHRLEQLGNPWKKLAVRSPSGGFIRILSPNSGEQVYPGLFKGFFREYVDAVWKHYEDNELVADTQRDWGMFRGRVGGGALLQLKGGDGWNLTYEKPTTKDILTCDTGPFAVRQPRDQREEARLNVGARIAAAFNRGTLLINPRQPNGERIETYYTHQPINHYARLCHKMSVGHRGYAFPYDDVSANGKYGQLREHWKSQGVDGDGWRTSGCEHVV</sequence>
<dbReference type="InterPro" id="IPR032477">
    <property type="entry name" value="Glyco_hydro_64"/>
</dbReference>
<accession>A0ABR1GNZ8</accession>
<dbReference type="PROSITE" id="PS52006">
    <property type="entry name" value="GH64"/>
    <property type="match status" value="1"/>
</dbReference>
<protein>
    <recommendedName>
        <fullName evidence="1">GH64 domain-containing protein</fullName>
    </recommendedName>
</protein>
<dbReference type="Pfam" id="PF16483">
    <property type="entry name" value="Glyco_hydro_64"/>
    <property type="match status" value="1"/>
</dbReference>
<dbReference type="InterPro" id="IPR037176">
    <property type="entry name" value="Osmotin/thaumatin-like_sf"/>
</dbReference>
<name>A0ABR1GNZ8_9HYPO</name>
<dbReference type="Gene3D" id="2.60.110.10">
    <property type="entry name" value="Thaumatin"/>
    <property type="match status" value="2"/>
</dbReference>
<gene>
    <name evidence="2" type="ORF">QQX98_010629</name>
</gene>
<comment type="caution">
    <text evidence="2">The sequence shown here is derived from an EMBL/GenBank/DDBJ whole genome shotgun (WGS) entry which is preliminary data.</text>
</comment>
<dbReference type="Proteomes" id="UP001498476">
    <property type="component" value="Unassembled WGS sequence"/>
</dbReference>
<dbReference type="PANTHER" id="PTHR38165">
    <property type="match status" value="1"/>
</dbReference>
<dbReference type="InterPro" id="IPR037398">
    <property type="entry name" value="Glyco_hydro_64_fam"/>
</dbReference>
<evidence type="ECO:0000259" key="1">
    <source>
        <dbReference type="PROSITE" id="PS52006"/>
    </source>
</evidence>
<organism evidence="2 3">
    <name type="scientific">Neonectria punicea</name>
    <dbReference type="NCBI Taxonomy" id="979145"/>
    <lineage>
        <taxon>Eukaryota</taxon>
        <taxon>Fungi</taxon>
        <taxon>Dikarya</taxon>
        <taxon>Ascomycota</taxon>
        <taxon>Pezizomycotina</taxon>
        <taxon>Sordariomycetes</taxon>
        <taxon>Hypocreomycetidae</taxon>
        <taxon>Hypocreales</taxon>
        <taxon>Nectriaceae</taxon>
        <taxon>Neonectria</taxon>
    </lineage>
</organism>